<dbReference type="SMART" id="SM00354">
    <property type="entry name" value="HTH_LACI"/>
    <property type="match status" value="1"/>
</dbReference>
<accession>A0ABZ2PU30</accession>
<keyword evidence="1" id="KW-0805">Transcription regulation</keyword>
<dbReference type="PANTHER" id="PTHR30146:SF152">
    <property type="entry name" value="TRANSCRIPTIONAL REGULATORY PROTEIN"/>
    <property type="match status" value="1"/>
</dbReference>
<dbReference type="InterPro" id="IPR000843">
    <property type="entry name" value="HTH_LacI"/>
</dbReference>
<dbReference type="CDD" id="cd06307">
    <property type="entry name" value="PBP1_sugar_binding"/>
    <property type="match status" value="1"/>
</dbReference>
<proteinExistence type="predicted"/>
<dbReference type="InterPro" id="IPR010982">
    <property type="entry name" value="Lambda_DNA-bd_dom_sf"/>
</dbReference>
<dbReference type="InterPro" id="IPR025997">
    <property type="entry name" value="SBP_2_dom"/>
</dbReference>
<dbReference type="GO" id="GO:0003677">
    <property type="term" value="F:DNA binding"/>
    <property type="evidence" value="ECO:0007669"/>
    <property type="project" value="UniProtKB-KW"/>
</dbReference>
<evidence type="ECO:0000313" key="5">
    <source>
        <dbReference type="EMBL" id="WXG71383.1"/>
    </source>
</evidence>
<keyword evidence="2 5" id="KW-0238">DNA-binding</keyword>
<dbReference type="CDD" id="cd01392">
    <property type="entry name" value="HTH_LacI"/>
    <property type="match status" value="1"/>
</dbReference>
<dbReference type="Pfam" id="PF00356">
    <property type="entry name" value="LacI"/>
    <property type="match status" value="1"/>
</dbReference>
<dbReference type="SUPFAM" id="SSF53822">
    <property type="entry name" value="Periplasmic binding protein-like I"/>
    <property type="match status" value="1"/>
</dbReference>
<sequence>MTHRYKVREIAQQAGLSEATVDRVLHERAGVRADTRAEVQQAISDLDKQRSQLRLNGRKFLFDVVMQSPARFSAEFRTAVEAELPMLSPAVVRCRFHFRETESVAAMVETLGKFTSRGSQGVIVKAPDDPDVIVALDRLVDKGIPVVTYVTDVPASRRLDYVGIDNRAAGATAAYLVDSWLGDADSSVLVISTSNIFRNEGEREIGFRTTLRALGAERGAAAGRRVVEITHSEGRDETVERLVHQALAEHRGIEAVYSIGGGNAGAVRAFARAGRRCRVFIGHDLDSDNRTLLRSGALSAVLHHDLRADARLACRLLMQAGGGFTGGGFTGVVSEPSRIQVLTRFNTPHPPAREK</sequence>
<dbReference type="PROSITE" id="PS50932">
    <property type="entry name" value="HTH_LACI_2"/>
    <property type="match status" value="1"/>
</dbReference>
<evidence type="ECO:0000256" key="3">
    <source>
        <dbReference type="ARBA" id="ARBA00023163"/>
    </source>
</evidence>
<name>A0ABZ2PU30_9NOCA</name>
<protein>
    <submittedName>
        <fullName evidence="5">LacI family DNA-binding transcriptional regulator</fullName>
    </submittedName>
</protein>
<evidence type="ECO:0000256" key="2">
    <source>
        <dbReference type="ARBA" id="ARBA00023125"/>
    </source>
</evidence>
<evidence type="ECO:0000256" key="1">
    <source>
        <dbReference type="ARBA" id="ARBA00023015"/>
    </source>
</evidence>
<dbReference type="Proteomes" id="UP001432000">
    <property type="component" value="Chromosome"/>
</dbReference>
<dbReference type="InterPro" id="IPR028082">
    <property type="entry name" value="Peripla_BP_I"/>
</dbReference>
<evidence type="ECO:0000313" key="6">
    <source>
        <dbReference type="Proteomes" id="UP001432000"/>
    </source>
</evidence>
<dbReference type="Gene3D" id="1.10.260.40">
    <property type="entry name" value="lambda repressor-like DNA-binding domains"/>
    <property type="match status" value="1"/>
</dbReference>
<reference evidence="5 6" key="1">
    <citation type="submission" date="2024-03" db="EMBL/GenBank/DDBJ databases">
        <title>Natural products discovery in diverse microorganisms through a two-stage MS feature dereplication strategy.</title>
        <authorList>
            <person name="Zhang R."/>
        </authorList>
    </citation>
    <scope>NUCLEOTIDE SEQUENCE [LARGE SCALE GENOMIC DNA]</scope>
    <source>
        <strain evidence="5 6">18930</strain>
    </source>
</reference>
<feature type="domain" description="HTH lacI-type" evidence="4">
    <location>
        <begin position="8"/>
        <end position="47"/>
    </location>
</feature>
<evidence type="ECO:0000259" key="4">
    <source>
        <dbReference type="PROSITE" id="PS50932"/>
    </source>
</evidence>
<gene>
    <name evidence="5" type="ORF">WDS16_13375</name>
</gene>
<dbReference type="SUPFAM" id="SSF47413">
    <property type="entry name" value="lambda repressor-like DNA-binding domains"/>
    <property type="match status" value="1"/>
</dbReference>
<dbReference type="Gene3D" id="3.40.50.2300">
    <property type="match status" value="2"/>
</dbReference>
<dbReference type="PANTHER" id="PTHR30146">
    <property type="entry name" value="LACI-RELATED TRANSCRIPTIONAL REPRESSOR"/>
    <property type="match status" value="1"/>
</dbReference>
<keyword evidence="3" id="KW-0804">Transcription</keyword>
<dbReference type="EMBL" id="CP147846">
    <property type="protein sequence ID" value="WXG71383.1"/>
    <property type="molecule type" value="Genomic_DNA"/>
</dbReference>
<dbReference type="Pfam" id="PF13407">
    <property type="entry name" value="Peripla_BP_4"/>
    <property type="match status" value="1"/>
</dbReference>
<organism evidence="5 6">
    <name type="scientific">Rhodococcus sovatensis</name>
    <dbReference type="NCBI Taxonomy" id="1805840"/>
    <lineage>
        <taxon>Bacteria</taxon>
        <taxon>Bacillati</taxon>
        <taxon>Actinomycetota</taxon>
        <taxon>Actinomycetes</taxon>
        <taxon>Mycobacteriales</taxon>
        <taxon>Nocardiaceae</taxon>
        <taxon>Rhodococcus</taxon>
    </lineage>
</organism>
<dbReference type="RefSeq" id="WP_338893112.1">
    <property type="nucleotide sequence ID" value="NZ_CP147846.1"/>
</dbReference>
<keyword evidence="6" id="KW-1185">Reference proteome</keyword>